<dbReference type="RefSeq" id="WP_272173942.1">
    <property type="nucleotide sequence ID" value="NZ_JAQOSK010000001.1"/>
</dbReference>
<gene>
    <name evidence="1" type="ORF">PO587_02685</name>
</gene>
<organism evidence="1 2">
    <name type="scientific">Streptomyces gilvifuscus</name>
    <dbReference type="NCBI Taxonomy" id="1550617"/>
    <lineage>
        <taxon>Bacteria</taxon>
        <taxon>Bacillati</taxon>
        <taxon>Actinomycetota</taxon>
        <taxon>Actinomycetes</taxon>
        <taxon>Kitasatosporales</taxon>
        <taxon>Streptomycetaceae</taxon>
        <taxon>Streptomyces</taxon>
    </lineage>
</organism>
<protein>
    <submittedName>
        <fullName evidence="1">Uncharacterized protein</fullName>
    </submittedName>
</protein>
<accession>A0ABT5FLK4</accession>
<comment type="caution">
    <text evidence="1">The sequence shown here is derived from an EMBL/GenBank/DDBJ whole genome shotgun (WGS) entry which is preliminary data.</text>
</comment>
<dbReference type="EMBL" id="JAQOSK010000001">
    <property type="protein sequence ID" value="MDC2953357.1"/>
    <property type="molecule type" value="Genomic_DNA"/>
</dbReference>
<keyword evidence="2" id="KW-1185">Reference proteome</keyword>
<dbReference type="Proteomes" id="UP001221328">
    <property type="component" value="Unassembled WGS sequence"/>
</dbReference>
<evidence type="ECO:0000313" key="2">
    <source>
        <dbReference type="Proteomes" id="UP001221328"/>
    </source>
</evidence>
<sequence length="85" mass="9904">MTPEEIRQEALERHGLEEGPDGFTLTLSGFQRASRRALVLRERGDREAVQMLALSPDDPFRWEYCRRIQIEAFTVEVGVPEFKIR</sequence>
<proteinExistence type="predicted"/>
<reference evidence="1 2" key="1">
    <citation type="journal article" date="2015" name="Int. J. Syst. Evol. Microbiol.">
        <title>Streptomyces gilvifuscus sp. nov., an actinomycete that produces antibacterial compounds isolated from soil.</title>
        <authorList>
            <person name="Nguyen T.M."/>
            <person name="Kim J."/>
        </authorList>
    </citation>
    <scope>NUCLEOTIDE SEQUENCE [LARGE SCALE GENOMIC DNA]</scope>
    <source>
        <strain evidence="1 2">T113</strain>
    </source>
</reference>
<evidence type="ECO:0000313" key="1">
    <source>
        <dbReference type="EMBL" id="MDC2953357.1"/>
    </source>
</evidence>
<name>A0ABT5FLK4_9ACTN</name>